<dbReference type="SUPFAM" id="SSF48403">
    <property type="entry name" value="Ankyrin repeat"/>
    <property type="match status" value="1"/>
</dbReference>
<name>A0A7S3Q5S8_9STRA</name>
<sequence length="151" mass="17204">MTLSVEEYANREDSKLMVLIKSSKWDDVRSLLQTSEGKTMTSQPDVYDNLPLHFCLGYRAPDDIILSTLSLNRGAPRVHGTDYWLPLHIAAMWGSSSVVMEELIRAFPQALEDVGEAGIKGRTPRHFAGRFESNRELLERPTEEWIKIIEN</sequence>
<dbReference type="InterPro" id="IPR036770">
    <property type="entry name" value="Ankyrin_rpt-contain_sf"/>
</dbReference>
<dbReference type="EMBL" id="HBIO01015173">
    <property type="protein sequence ID" value="CAE0466854.1"/>
    <property type="molecule type" value="Transcribed_RNA"/>
</dbReference>
<proteinExistence type="predicted"/>
<gene>
    <name evidence="1" type="ORF">CDEB00056_LOCUS11706</name>
</gene>
<dbReference type="AlphaFoldDB" id="A0A7S3Q5S8"/>
<dbReference type="Gene3D" id="1.25.40.20">
    <property type="entry name" value="Ankyrin repeat-containing domain"/>
    <property type="match status" value="1"/>
</dbReference>
<reference evidence="1" key="1">
    <citation type="submission" date="2021-01" db="EMBL/GenBank/DDBJ databases">
        <authorList>
            <person name="Corre E."/>
            <person name="Pelletier E."/>
            <person name="Niang G."/>
            <person name="Scheremetjew M."/>
            <person name="Finn R."/>
            <person name="Kale V."/>
            <person name="Holt S."/>
            <person name="Cochrane G."/>
            <person name="Meng A."/>
            <person name="Brown T."/>
            <person name="Cohen L."/>
        </authorList>
    </citation>
    <scope>NUCLEOTIDE SEQUENCE</scope>
    <source>
        <strain evidence="1">MM31A-1</strain>
    </source>
</reference>
<organism evidence="1">
    <name type="scientific">Chaetoceros debilis</name>
    <dbReference type="NCBI Taxonomy" id="122233"/>
    <lineage>
        <taxon>Eukaryota</taxon>
        <taxon>Sar</taxon>
        <taxon>Stramenopiles</taxon>
        <taxon>Ochrophyta</taxon>
        <taxon>Bacillariophyta</taxon>
        <taxon>Coscinodiscophyceae</taxon>
        <taxon>Chaetocerotophycidae</taxon>
        <taxon>Chaetocerotales</taxon>
        <taxon>Chaetocerotaceae</taxon>
        <taxon>Chaetoceros</taxon>
    </lineage>
</organism>
<protein>
    <submittedName>
        <fullName evidence="1">Uncharacterized protein</fullName>
    </submittedName>
</protein>
<evidence type="ECO:0000313" key="1">
    <source>
        <dbReference type="EMBL" id="CAE0466854.1"/>
    </source>
</evidence>
<accession>A0A7S3Q5S8</accession>